<dbReference type="Pfam" id="PF08338">
    <property type="entry name" value="DUF1731"/>
    <property type="match status" value="1"/>
</dbReference>
<dbReference type="SUPFAM" id="SSF51735">
    <property type="entry name" value="NAD(P)-binding Rossmann-fold domains"/>
    <property type="match status" value="1"/>
</dbReference>
<proteinExistence type="inferred from homology"/>
<dbReference type="Gene3D" id="3.40.50.720">
    <property type="entry name" value="NAD(P)-binding Rossmann-like Domain"/>
    <property type="match status" value="1"/>
</dbReference>
<dbReference type="Proteomes" id="UP000588586">
    <property type="component" value="Unassembled WGS sequence"/>
</dbReference>
<accession>A0A849HF69</accession>
<dbReference type="AlphaFoldDB" id="A0A849HF69"/>
<name>A0A849HF69_9MICO</name>
<evidence type="ECO:0000313" key="5">
    <source>
        <dbReference type="Proteomes" id="UP000588586"/>
    </source>
</evidence>
<feature type="domain" description="NAD-dependent epimerase/dehydratase" evidence="2">
    <location>
        <begin position="5"/>
        <end position="216"/>
    </location>
</feature>
<evidence type="ECO:0000256" key="1">
    <source>
        <dbReference type="ARBA" id="ARBA00009353"/>
    </source>
</evidence>
<evidence type="ECO:0000259" key="3">
    <source>
        <dbReference type="Pfam" id="PF08338"/>
    </source>
</evidence>
<comment type="similarity">
    <text evidence="1">Belongs to the NAD(P)-dependent epimerase/dehydratase family. SDR39U1 subfamily.</text>
</comment>
<comment type="caution">
    <text evidence="4">The sequence shown here is derived from an EMBL/GenBank/DDBJ whole genome shotgun (WGS) entry which is preliminary data.</text>
</comment>
<dbReference type="PANTHER" id="PTHR11092:SF0">
    <property type="entry name" value="EPIMERASE FAMILY PROTEIN SDR39U1"/>
    <property type="match status" value="1"/>
</dbReference>
<dbReference type="EMBL" id="JABEPQ010000001">
    <property type="protein sequence ID" value="NNM45303.1"/>
    <property type="molecule type" value="Genomic_DNA"/>
</dbReference>
<gene>
    <name evidence="4" type="ORF">HJG52_04700</name>
</gene>
<reference evidence="4 5" key="1">
    <citation type="submission" date="2020-04" db="EMBL/GenBank/DDBJ databases">
        <title>Knoellia sp. isolate from air conditioner.</title>
        <authorList>
            <person name="Chea S."/>
            <person name="Kim D.-U."/>
        </authorList>
    </citation>
    <scope>NUCLEOTIDE SEQUENCE [LARGE SCALE GENOMIC DNA]</scope>
    <source>
        <strain evidence="4 5">DB2414S</strain>
    </source>
</reference>
<sequence length="298" mass="31521">MRQRVAITGSSGLIGSALSAFLRARGDEVVRLVRRPPEEPDEVQWDPAAGVLDPADLEGVTAAVNLAGAGVGDHRWTPDYQQQILASRVDSTTTLVRALVDLDHPVRLVSGSAVGFYGDRGDEVLTEQSAPGEGFLTEVVLAWEAAADPAREAGLPVALSRTGLVLAAGGGAMARMVPLARLGINGPLGSGRQWWPWISLRDTVAGLVWLIDHPELTGPVNLVGPQPERQRQVASELGRQLHRPALLPAPAFGIRAVLGGFADEVLTSKRVMPNLLQDSGFQYTDTTVGSAIHAALHG</sequence>
<dbReference type="InterPro" id="IPR001509">
    <property type="entry name" value="Epimerase_deHydtase"/>
</dbReference>
<dbReference type="InterPro" id="IPR013549">
    <property type="entry name" value="DUF1731"/>
</dbReference>
<organism evidence="4 5">
    <name type="scientific">Knoellia koreensis</name>
    <dbReference type="NCBI Taxonomy" id="2730921"/>
    <lineage>
        <taxon>Bacteria</taxon>
        <taxon>Bacillati</taxon>
        <taxon>Actinomycetota</taxon>
        <taxon>Actinomycetes</taxon>
        <taxon>Micrococcales</taxon>
        <taxon>Intrasporangiaceae</taxon>
        <taxon>Knoellia</taxon>
    </lineage>
</organism>
<protein>
    <submittedName>
        <fullName evidence="4">TIGR01777 family protein</fullName>
    </submittedName>
</protein>
<evidence type="ECO:0000259" key="2">
    <source>
        <dbReference type="Pfam" id="PF01370"/>
    </source>
</evidence>
<dbReference type="PANTHER" id="PTHR11092">
    <property type="entry name" value="SUGAR NUCLEOTIDE EPIMERASE RELATED"/>
    <property type="match status" value="1"/>
</dbReference>
<evidence type="ECO:0000313" key="4">
    <source>
        <dbReference type="EMBL" id="NNM45303.1"/>
    </source>
</evidence>
<keyword evidence="5" id="KW-1185">Reference proteome</keyword>
<dbReference type="NCBIfam" id="TIGR01777">
    <property type="entry name" value="yfcH"/>
    <property type="match status" value="1"/>
</dbReference>
<dbReference type="InterPro" id="IPR036291">
    <property type="entry name" value="NAD(P)-bd_dom_sf"/>
</dbReference>
<dbReference type="RefSeq" id="WP_171242341.1">
    <property type="nucleotide sequence ID" value="NZ_JABEPQ010000001.1"/>
</dbReference>
<dbReference type="Pfam" id="PF01370">
    <property type="entry name" value="Epimerase"/>
    <property type="match status" value="1"/>
</dbReference>
<dbReference type="InterPro" id="IPR010099">
    <property type="entry name" value="SDR39U1"/>
</dbReference>
<feature type="domain" description="DUF1731" evidence="3">
    <location>
        <begin position="249"/>
        <end position="294"/>
    </location>
</feature>